<evidence type="ECO:0000256" key="2">
    <source>
        <dbReference type="ARBA" id="ARBA00007998"/>
    </source>
</evidence>
<feature type="transmembrane region" description="Helical" evidence="8">
    <location>
        <begin position="146"/>
        <end position="165"/>
    </location>
</feature>
<keyword evidence="4" id="KW-0309">Germination</keyword>
<name>W4QAA3_9BACI</name>
<reference evidence="9" key="1">
    <citation type="journal article" date="2014" name="Genome Announc.">
        <title>Draft Genome Sequences of Three Alkaliphilic Bacillus Strains, Bacillus wakoensis JCM 9140T, Bacillus akibai JCM 9157T, and Bacillus hemicellulosilyticus JCM 9152T.</title>
        <authorList>
            <person name="Yuki M."/>
            <person name="Oshima K."/>
            <person name="Suda W."/>
            <person name="Oshida Y."/>
            <person name="Kitamura K."/>
            <person name="Iida T."/>
            <person name="Hattori M."/>
            <person name="Ohkuma M."/>
        </authorList>
    </citation>
    <scope>NUCLEOTIDE SEQUENCE [LARGE SCALE GENOMIC DNA]</scope>
    <source>
        <strain evidence="9">JCM 9152</strain>
    </source>
</reference>
<evidence type="ECO:0000256" key="4">
    <source>
        <dbReference type="ARBA" id="ARBA00022544"/>
    </source>
</evidence>
<dbReference type="AlphaFoldDB" id="W4QAA3"/>
<evidence type="ECO:0000313" key="10">
    <source>
        <dbReference type="Proteomes" id="UP000018895"/>
    </source>
</evidence>
<dbReference type="PANTHER" id="PTHR34975:SF2">
    <property type="entry name" value="SPORE GERMINATION PROTEIN A2"/>
    <property type="match status" value="1"/>
</dbReference>
<evidence type="ECO:0000256" key="7">
    <source>
        <dbReference type="ARBA" id="ARBA00023136"/>
    </source>
</evidence>
<dbReference type="EMBL" id="BAUU01000002">
    <property type="protein sequence ID" value="GAE28971.1"/>
    <property type="molecule type" value="Genomic_DNA"/>
</dbReference>
<keyword evidence="3" id="KW-0813">Transport</keyword>
<evidence type="ECO:0000256" key="3">
    <source>
        <dbReference type="ARBA" id="ARBA00022448"/>
    </source>
</evidence>
<keyword evidence="7 8" id="KW-0472">Membrane</keyword>
<dbReference type="GO" id="GO:0009847">
    <property type="term" value="P:spore germination"/>
    <property type="evidence" value="ECO:0007669"/>
    <property type="project" value="InterPro"/>
</dbReference>
<feature type="transmembrane region" description="Helical" evidence="8">
    <location>
        <begin position="32"/>
        <end position="49"/>
    </location>
</feature>
<evidence type="ECO:0000256" key="8">
    <source>
        <dbReference type="SAM" id="Phobius"/>
    </source>
</evidence>
<feature type="transmembrane region" description="Helical" evidence="8">
    <location>
        <begin position="113"/>
        <end position="134"/>
    </location>
</feature>
<feature type="transmembrane region" description="Helical" evidence="8">
    <location>
        <begin position="177"/>
        <end position="197"/>
    </location>
</feature>
<keyword evidence="10" id="KW-1185">Reference proteome</keyword>
<protein>
    <submittedName>
        <fullName evidence="9">Spore germination protein</fullName>
    </submittedName>
</protein>
<evidence type="ECO:0000256" key="6">
    <source>
        <dbReference type="ARBA" id="ARBA00022989"/>
    </source>
</evidence>
<dbReference type="Pfam" id="PF03845">
    <property type="entry name" value="Spore_permease"/>
    <property type="match status" value="1"/>
</dbReference>
<dbReference type="InterPro" id="IPR004761">
    <property type="entry name" value="Spore_GerAB"/>
</dbReference>
<dbReference type="PANTHER" id="PTHR34975">
    <property type="entry name" value="SPORE GERMINATION PROTEIN A2"/>
    <property type="match status" value="1"/>
</dbReference>
<evidence type="ECO:0000256" key="1">
    <source>
        <dbReference type="ARBA" id="ARBA00004141"/>
    </source>
</evidence>
<sequence length="210" mass="24144">MLLLPLEFAHFINMLPILKHSIFDLLLGAREATLSFIGAELLLLFYPFLKNKEDTQKWSQLAVFTTTTIYLIIMIVSLSFFSEEQLNKTIWATLTLYKVVQLPFLERFEYVGISMWMFLIAPNIGILLWAATRCAKVVFKMSQRKALIIAVVLVGIACIMLPSRQEIKIFNEIIGEIGFYFMYVYIPLLVILQTVALKIRRNKHGQSTSA</sequence>
<organism evidence="9 10">
    <name type="scientific">Halalkalibacter hemicellulosilyticusJCM 9152</name>
    <dbReference type="NCBI Taxonomy" id="1236971"/>
    <lineage>
        <taxon>Bacteria</taxon>
        <taxon>Bacillati</taxon>
        <taxon>Bacillota</taxon>
        <taxon>Bacilli</taxon>
        <taxon>Bacillales</taxon>
        <taxon>Bacillaceae</taxon>
        <taxon>Halalkalibacter</taxon>
    </lineage>
</organism>
<evidence type="ECO:0000256" key="5">
    <source>
        <dbReference type="ARBA" id="ARBA00022692"/>
    </source>
</evidence>
<feature type="transmembrane region" description="Helical" evidence="8">
    <location>
        <begin position="61"/>
        <end position="81"/>
    </location>
</feature>
<accession>W4QAA3</accession>
<dbReference type="STRING" id="1236971.JCM9152_310"/>
<dbReference type="GO" id="GO:0016020">
    <property type="term" value="C:membrane"/>
    <property type="evidence" value="ECO:0007669"/>
    <property type="project" value="UniProtKB-SubCell"/>
</dbReference>
<keyword evidence="6 8" id="KW-1133">Transmembrane helix</keyword>
<dbReference type="Proteomes" id="UP000018895">
    <property type="component" value="Unassembled WGS sequence"/>
</dbReference>
<evidence type="ECO:0000313" key="9">
    <source>
        <dbReference type="EMBL" id="GAE28971.1"/>
    </source>
</evidence>
<proteinExistence type="inferred from homology"/>
<keyword evidence="5 8" id="KW-0812">Transmembrane</keyword>
<comment type="caution">
    <text evidence="9">The sequence shown here is derived from an EMBL/GenBank/DDBJ whole genome shotgun (WGS) entry which is preliminary data.</text>
</comment>
<comment type="subcellular location">
    <subcellularLocation>
        <location evidence="1">Membrane</location>
        <topology evidence="1">Multi-pass membrane protein</topology>
    </subcellularLocation>
</comment>
<comment type="similarity">
    <text evidence="2">Belongs to the amino acid-polyamine-organocation (APC) superfamily. Spore germination protein (SGP) (TC 2.A.3.9) family.</text>
</comment>
<gene>
    <name evidence="9" type="ORF">JCM9152_310</name>
</gene>